<evidence type="ECO:0000259" key="9">
    <source>
        <dbReference type="PROSITE" id="PS50893"/>
    </source>
</evidence>
<evidence type="ECO:0000256" key="3">
    <source>
        <dbReference type="ARBA" id="ARBA00022458"/>
    </source>
</evidence>
<keyword evidence="6 10" id="KW-0067">ATP-binding</keyword>
<keyword evidence="7" id="KW-1278">Translocase</keyword>
<evidence type="ECO:0000256" key="6">
    <source>
        <dbReference type="ARBA" id="ARBA00022840"/>
    </source>
</evidence>
<dbReference type="Gene3D" id="3.40.50.300">
    <property type="entry name" value="P-loop containing nucleotide triphosphate hydrolases"/>
    <property type="match status" value="1"/>
</dbReference>
<feature type="domain" description="ABC transporter" evidence="9">
    <location>
        <begin position="7"/>
        <end position="239"/>
    </location>
</feature>
<name>A0A7G1H075_9BACT</name>
<dbReference type="EMBL" id="AP022873">
    <property type="protein sequence ID" value="BCB95948.1"/>
    <property type="molecule type" value="Genomic_DNA"/>
</dbReference>
<evidence type="ECO:0000256" key="7">
    <source>
        <dbReference type="ARBA" id="ARBA00022967"/>
    </source>
</evidence>
<evidence type="ECO:0000256" key="5">
    <source>
        <dbReference type="ARBA" id="ARBA00022741"/>
    </source>
</evidence>
<dbReference type="FunFam" id="3.40.50.300:FF:000589">
    <property type="entry name" value="ABC transporter, ATP-binding subunit"/>
    <property type="match status" value="1"/>
</dbReference>
<dbReference type="PROSITE" id="PS00211">
    <property type="entry name" value="ABC_TRANSPORTER_1"/>
    <property type="match status" value="1"/>
</dbReference>
<sequence length="286" mass="32533">MKNKFIIEVFDLQKHYGPPEKRITAVSSISFKIEVGTVFGLLGPNGAGKTTTIKILTTLTMPDSGRCVIDGFDVVNDPMEIKRRIGVVPQENNLDRELTAYENLLIYGMLHNVKNLKEKIEEKLRMVGLWERKDSLVSHFSGGMQRRLLFARALLPEPSILFLDEPTIGLDPQIRRQLWDVIRKTRIDGRTVVLTTHYIEEAEALCDRIGILAKGRLIALDTPSNLKKLVGEYVVDVIDDEGRLMQYMFKTRDEAHQKAMELQNGVTIRRSNLEDVFVKLTGGRIE</sequence>
<dbReference type="GO" id="GO:0016887">
    <property type="term" value="F:ATP hydrolysis activity"/>
    <property type="evidence" value="ECO:0007669"/>
    <property type="project" value="InterPro"/>
</dbReference>
<evidence type="ECO:0000313" key="11">
    <source>
        <dbReference type="Proteomes" id="UP000516360"/>
    </source>
</evidence>
<accession>A0A7G1H075</accession>
<dbReference type="AlphaFoldDB" id="A0A7G1H075"/>
<dbReference type="SMART" id="SM00382">
    <property type="entry name" value="AAA"/>
    <property type="match status" value="1"/>
</dbReference>
<dbReference type="InterPro" id="IPR017871">
    <property type="entry name" value="ABC_transporter-like_CS"/>
</dbReference>
<gene>
    <name evidence="10" type="ORF">JZK55_08700</name>
</gene>
<keyword evidence="4" id="KW-1003">Cell membrane</keyword>
<dbReference type="Proteomes" id="UP000516360">
    <property type="component" value="Chromosome"/>
</dbReference>
<organism evidence="10 11">
    <name type="scientific">Dissulfurispira thermophila</name>
    <dbReference type="NCBI Taxonomy" id="2715679"/>
    <lineage>
        <taxon>Bacteria</taxon>
        <taxon>Pseudomonadati</taxon>
        <taxon>Nitrospirota</taxon>
        <taxon>Thermodesulfovibrionia</taxon>
        <taxon>Thermodesulfovibrionales</taxon>
        <taxon>Dissulfurispiraceae</taxon>
        <taxon>Dissulfurispira</taxon>
    </lineage>
</organism>
<dbReference type="Pfam" id="PF00005">
    <property type="entry name" value="ABC_tran"/>
    <property type="match status" value="1"/>
</dbReference>
<keyword evidence="3" id="KW-0536">Nodulation</keyword>
<dbReference type="KEGG" id="dtp:JZK55_08700"/>
<proteinExistence type="predicted"/>
<protein>
    <submittedName>
        <fullName evidence="10">ABC transporter ATP-binding protein</fullName>
    </submittedName>
</protein>
<comment type="subcellular location">
    <subcellularLocation>
        <location evidence="1">Cell membrane</location>
    </subcellularLocation>
</comment>
<keyword evidence="11" id="KW-1185">Reference proteome</keyword>
<evidence type="ECO:0000256" key="2">
    <source>
        <dbReference type="ARBA" id="ARBA00022448"/>
    </source>
</evidence>
<keyword evidence="8" id="KW-0472">Membrane</keyword>
<evidence type="ECO:0000256" key="4">
    <source>
        <dbReference type="ARBA" id="ARBA00022475"/>
    </source>
</evidence>
<reference evidence="10 11" key="1">
    <citation type="submission" date="2020-03" db="EMBL/GenBank/DDBJ databases">
        <title>Complete genome sequences of two sulfur-disproportionating bacterial strains T55J and Mzg5.</title>
        <authorList>
            <person name="Umezawa K."/>
            <person name="Kojima H."/>
            <person name="Kato Y."/>
            <person name="Fukui M."/>
        </authorList>
    </citation>
    <scope>NUCLEOTIDE SEQUENCE [LARGE SCALE GENOMIC DNA]</scope>
    <source>
        <strain evidence="10 11">T55J</strain>
    </source>
</reference>
<dbReference type="GO" id="GO:0005886">
    <property type="term" value="C:plasma membrane"/>
    <property type="evidence" value="ECO:0007669"/>
    <property type="project" value="UniProtKB-SubCell"/>
</dbReference>
<keyword evidence="5" id="KW-0547">Nucleotide-binding</keyword>
<dbReference type="InterPro" id="IPR027417">
    <property type="entry name" value="P-loop_NTPase"/>
</dbReference>
<evidence type="ECO:0000313" key="10">
    <source>
        <dbReference type="EMBL" id="BCB95948.1"/>
    </source>
</evidence>
<evidence type="ECO:0000256" key="1">
    <source>
        <dbReference type="ARBA" id="ARBA00004236"/>
    </source>
</evidence>
<dbReference type="PANTHER" id="PTHR43582">
    <property type="entry name" value="LINEARMYCIN RESISTANCE ATP-BINDING PROTEIN LNRL"/>
    <property type="match status" value="1"/>
</dbReference>
<dbReference type="SUPFAM" id="SSF52540">
    <property type="entry name" value="P-loop containing nucleoside triphosphate hydrolases"/>
    <property type="match status" value="1"/>
</dbReference>
<evidence type="ECO:0000256" key="8">
    <source>
        <dbReference type="ARBA" id="ARBA00023136"/>
    </source>
</evidence>
<dbReference type="PANTHER" id="PTHR43582:SF5">
    <property type="entry name" value="ABC TRANSPORTER"/>
    <property type="match status" value="1"/>
</dbReference>
<dbReference type="PROSITE" id="PS50893">
    <property type="entry name" value="ABC_TRANSPORTER_2"/>
    <property type="match status" value="1"/>
</dbReference>
<keyword evidence="2" id="KW-0813">Transport</keyword>
<dbReference type="InterPro" id="IPR003439">
    <property type="entry name" value="ABC_transporter-like_ATP-bd"/>
</dbReference>
<dbReference type="RefSeq" id="WP_242455809.1">
    <property type="nucleotide sequence ID" value="NZ_AP022873.1"/>
</dbReference>
<dbReference type="InterPro" id="IPR003593">
    <property type="entry name" value="AAA+_ATPase"/>
</dbReference>
<dbReference type="GO" id="GO:0005524">
    <property type="term" value="F:ATP binding"/>
    <property type="evidence" value="ECO:0007669"/>
    <property type="project" value="UniProtKB-KW"/>
</dbReference>